<dbReference type="NCBIfam" id="TIGR00065">
    <property type="entry name" value="ftsZ"/>
    <property type="match status" value="1"/>
</dbReference>
<accession>A0A1G2DY54</accession>
<dbReference type="GO" id="GO:0051258">
    <property type="term" value="P:protein polymerization"/>
    <property type="evidence" value="ECO:0007669"/>
    <property type="project" value="UniProtKB-UniRule"/>
</dbReference>
<dbReference type="SMART" id="SM00864">
    <property type="entry name" value="Tubulin"/>
    <property type="match status" value="1"/>
</dbReference>
<keyword evidence="3 4" id="KW-0342">GTP-binding</keyword>
<dbReference type="GO" id="GO:0032153">
    <property type="term" value="C:cell division site"/>
    <property type="evidence" value="ECO:0007669"/>
    <property type="project" value="UniProtKB-UniRule"/>
</dbReference>
<dbReference type="Pfam" id="PF12327">
    <property type="entry name" value="FtsZ_C"/>
    <property type="match status" value="1"/>
</dbReference>
<dbReference type="Gene3D" id="3.30.1330.20">
    <property type="entry name" value="Tubulin/FtsZ, C-terminal domain"/>
    <property type="match status" value="1"/>
</dbReference>
<dbReference type="GO" id="GO:0005737">
    <property type="term" value="C:cytoplasm"/>
    <property type="evidence" value="ECO:0007669"/>
    <property type="project" value="UniProtKB-SubCell"/>
</dbReference>
<dbReference type="InterPro" id="IPR018316">
    <property type="entry name" value="Tubulin/FtsZ_2-layer-sand-dom"/>
</dbReference>
<dbReference type="InterPro" id="IPR008280">
    <property type="entry name" value="Tub_FtsZ_C"/>
</dbReference>
<dbReference type="EMBL" id="MHLX01000032">
    <property type="protein sequence ID" value="OGZ18514.1"/>
    <property type="molecule type" value="Genomic_DNA"/>
</dbReference>
<dbReference type="SMART" id="SM00865">
    <property type="entry name" value="Tubulin_C"/>
    <property type="match status" value="1"/>
</dbReference>
<dbReference type="InterPro" id="IPR045061">
    <property type="entry name" value="FtsZ/CetZ"/>
</dbReference>
<keyword evidence="4 8" id="KW-0132">Cell division</keyword>
<proteinExistence type="inferred from homology"/>
<comment type="function">
    <text evidence="4">Essential cell division protein that forms a contractile ring structure (Z ring) at the future cell division site. The regulation of the ring assembly controls the timing and the location of cell division. One of the functions of the FtsZ ring is to recruit other cell division proteins to the septum to produce a new cell wall between the dividing cells. Binds GTP and shows GTPase activity.</text>
</comment>
<feature type="domain" description="Tubulin/FtsZ 2-layer sandwich" evidence="7">
    <location>
        <begin position="201"/>
        <end position="310"/>
    </location>
</feature>
<sequence>MHKTSTKIKVVGVGGSGLNAVSRMAKCDIKGVELVAINTDAQDLAKARAEVKLRIGRKITQGLGAGMNPEIGRKSALENRQEIAEALKGSDMVFITYGAGGGTGTGAGPVVAEIAKESGALTLAVVTKPFSFEGQVRQRMAENGIRRLKENVDTLICISNDKLLSFLDSKISLVNAFWVCDDILRQAVQGISDLILLPGIINVNFADVKAIMKDAGSALFGVGTAQGEGRAEKAALAAINSPLLDISVKGAKGVLFNVSGGKDISLSEIDEVARTITREVNPEAKIIFGAVQDEKLKQGEIKVTVITTGF</sequence>
<feature type="binding site" evidence="4">
    <location>
        <position position="137"/>
    </location>
    <ligand>
        <name>GTP</name>
        <dbReference type="ChEBI" id="CHEBI:37565"/>
    </ligand>
</feature>
<comment type="subunit">
    <text evidence="4">Homodimer. Polymerizes to form a dynamic ring structure in a strictly GTP-dependent manner. Interacts directly with several other division proteins.</text>
</comment>
<dbReference type="PRINTS" id="PR00423">
    <property type="entry name" value="CELLDVISFTSZ"/>
</dbReference>
<dbReference type="CDD" id="cd02201">
    <property type="entry name" value="FtsZ_type1"/>
    <property type="match status" value="1"/>
</dbReference>
<keyword evidence="4" id="KW-0131">Cell cycle</keyword>
<keyword evidence="4" id="KW-0717">Septation</keyword>
<comment type="subcellular location">
    <subcellularLocation>
        <location evidence="4">Cytoplasm</location>
    </subcellularLocation>
    <text evidence="4">Assembles at midcell at the inner surface of the cytoplasmic membrane.</text>
</comment>
<dbReference type="FunFam" id="3.40.50.1440:FF:000001">
    <property type="entry name" value="Cell division protein FtsZ"/>
    <property type="match status" value="1"/>
</dbReference>
<organism evidence="8 9">
    <name type="scientific">Candidatus Nealsonbacteria bacterium RBG_13_38_11</name>
    <dbReference type="NCBI Taxonomy" id="1801662"/>
    <lineage>
        <taxon>Bacteria</taxon>
        <taxon>Candidatus Nealsoniibacteriota</taxon>
    </lineage>
</organism>
<comment type="caution">
    <text evidence="4">Lacks conserved residue(s) required for the propagation of feature annotation.</text>
</comment>
<gene>
    <name evidence="4" type="primary">ftsZ</name>
    <name evidence="8" type="ORF">A2Z68_02700</name>
</gene>
<name>A0A1G2DY54_9BACT</name>
<feature type="binding site" evidence="4">
    <location>
        <position position="133"/>
    </location>
    <ligand>
        <name>GTP</name>
        <dbReference type="ChEBI" id="CHEBI:37565"/>
    </ligand>
</feature>
<dbReference type="Proteomes" id="UP000176662">
    <property type="component" value="Unassembled WGS sequence"/>
</dbReference>
<dbReference type="InterPro" id="IPR036525">
    <property type="entry name" value="Tubulin/FtsZ_GTPase_sf"/>
</dbReference>
<evidence type="ECO:0000256" key="1">
    <source>
        <dbReference type="ARBA" id="ARBA00009690"/>
    </source>
</evidence>
<protein>
    <recommendedName>
        <fullName evidence="4 5">Cell division protein FtsZ</fullName>
    </recommendedName>
</protein>
<dbReference type="SUPFAM" id="SSF55307">
    <property type="entry name" value="Tubulin C-terminal domain-like"/>
    <property type="match status" value="1"/>
</dbReference>
<feature type="domain" description="Tubulin/FtsZ GTPase" evidence="6">
    <location>
        <begin position="7"/>
        <end position="199"/>
    </location>
</feature>
<dbReference type="SUPFAM" id="SSF52490">
    <property type="entry name" value="Tubulin nucleotide-binding domain-like"/>
    <property type="match status" value="1"/>
</dbReference>
<feature type="binding site" evidence="4">
    <location>
        <position position="181"/>
    </location>
    <ligand>
        <name>GTP</name>
        <dbReference type="ChEBI" id="CHEBI:37565"/>
    </ligand>
</feature>
<dbReference type="InterPro" id="IPR000158">
    <property type="entry name" value="Cell_div_FtsZ"/>
</dbReference>
<evidence type="ECO:0000256" key="2">
    <source>
        <dbReference type="ARBA" id="ARBA00022741"/>
    </source>
</evidence>
<evidence type="ECO:0000259" key="6">
    <source>
        <dbReference type="SMART" id="SM00864"/>
    </source>
</evidence>
<dbReference type="GO" id="GO:0003924">
    <property type="term" value="F:GTPase activity"/>
    <property type="evidence" value="ECO:0007669"/>
    <property type="project" value="UniProtKB-UniRule"/>
</dbReference>
<evidence type="ECO:0000256" key="5">
    <source>
        <dbReference type="NCBIfam" id="TIGR00065"/>
    </source>
</evidence>
<comment type="similarity">
    <text evidence="1 4">Belongs to the FtsZ family.</text>
</comment>
<dbReference type="GO" id="GO:0043093">
    <property type="term" value="P:FtsZ-dependent cytokinesis"/>
    <property type="evidence" value="ECO:0007669"/>
    <property type="project" value="UniProtKB-UniRule"/>
</dbReference>
<dbReference type="GO" id="GO:0005525">
    <property type="term" value="F:GTP binding"/>
    <property type="evidence" value="ECO:0007669"/>
    <property type="project" value="UniProtKB-UniRule"/>
</dbReference>
<dbReference type="InterPro" id="IPR037103">
    <property type="entry name" value="Tubulin/FtsZ-like_C"/>
</dbReference>
<dbReference type="PANTHER" id="PTHR30314">
    <property type="entry name" value="CELL DIVISION PROTEIN FTSZ-RELATED"/>
    <property type="match status" value="1"/>
</dbReference>
<reference evidence="8 9" key="1">
    <citation type="journal article" date="2016" name="Nat. Commun.">
        <title>Thousands of microbial genomes shed light on interconnected biogeochemical processes in an aquifer system.</title>
        <authorList>
            <person name="Anantharaman K."/>
            <person name="Brown C.T."/>
            <person name="Hug L.A."/>
            <person name="Sharon I."/>
            <person name="Castelle C.J."/>
            <person name="Probst A.J."/>
            <person name="Thomas B.C."/>
            <person name="Singh A."/>
            <person name="Wilkins M.J."/>
            <person name="Karaoz U."/>
            <person name="Brodie E.L."/>
            <person name="Williams K.H."/>
            <person name="Hubbard S.S."/>
            <person name="Banfield J.F."/>
        </authorList>
    </citation>
    <scope>NUCLEOTIDE SEQUENCE [LARGE SCALE GENOMIC DNA]</scope>
</reference>
<dbReference type="InterPro" id="IPR003008">
    <property type="entry name" value="Tubulin_FtsZ_GTPase"/>
</dbReference>
<evidence type="ECO:0000313" key="9">
    <source>
        <dbReference type="Proteomes" id="UP000176662"/>
    </source>
</evidence>
<dbReference type="PANTHER" id="PTHR30314:SF3">
    <property type="entry name" value="MITOCHONDRIAL DIVISION PROTEIN FSZA"/>
    <property type="match status" value="1"/>
</dbReference>
<dbReference type="GO" id="GO:0000917">
    <property type="term" value="P:division septum assembly"/>
    <property type="evidence" value="ECO:0007669"/>
    <property type="project" value="UniProtKB-KW"/>
</dbReference>
<evidence type="ECO:0000259" key="7">
    <source>
        <dbReference type="SMART" id="SM00865"/>
    </source>
</evidence>
<evidence type="ECO:0000256" key="4">
    <source>
        <dbReference type="HAMAP-Rule" id="MF_00909"/>
    </source>
</evidence>
<dbReference type="Gene3D" id="3.40.50.1440">
    <property type="entry name" value="Tubulin/FtsZ, GTPase domain"/>
    <property type="match status" value="1"/>
</dbReference>
<evidence type="ECO:0000256" key="3">
    <source>
        <dbReference type="ARBA" id="ARBA00023134"/>
    </source>
</evidence>
<keyword evidence="4" id="KW-0963">Cytoplasm</keyword>
<dbReference type="InterPro" id="IPR024757">
    <property type="entry name" value="FtsZ_C"/>
</dbReference>
<dbReference type="AlphaFoldDB" id="A0A1G2DY54"/>
<keyword evidence="2 4" id="KW-0547">Nucleotide-binding</keyword>
<dbReference type="Pfam" id="PF00091">
    <property type="entry name" value="Tubulin"/>
    <property type="match status" value="1"/>
</dbReference>
<comment type="caution">
    <text evidence="8">The sequence shown here is derived from an EMBL/GenBank/DDBJ whole genome shotgun (WGS) entry which is preliminary data.</text>
</comment>
<dbReference type="HAMAP" id="MF_00909">
    <property type="entry name" value="FtsZ"/>
    <property type="match status" value="1"/>
</dbReference>
<evidence type="ECO:0000313" key="8">
    <source>
        <dbReference type="EMBL" id="OGZ18514.1"/>
    </source>
</evidence>
<feature type="binding site" evidence="4">
    <location>
        <begin position="102"/>
        <end position="104"/>
    </location>
    <ligand>
        <name>GTP</name>
        <dbReference type="ChEBI" id="CHEBI:37565"/>
    </ligand>
</feature>